<dbReference type="InterPro" id="IPR016181">
    <property type="entry name" value="Acyl_CoA_acyltransferase"/>
</dbReference>
<accession>A0A1M4XD62</accession>
<name>A0A1M4XD62_9FLAO</name>
<protein>
    <recommendedName>
        <fullName evidence="3">N-acetyltransferase domain-containing protein</fullName>
    </recommendedName>
</protein>
<evidence type="ECO:0000313" key="1">
    <source>
        <dbReference type="EMBL" id="SHE91343.1"/>
    </source>
</evidence>
<dbReference type="Proteomes" id="UP000184462">
    <property type="component" value="Unassembled WGS sequence"/>
</dbReference>
<gene>
    <name evidence="1" type="ORF">SAMN05444278_10882</name>
</gene>
<dbReference type="SUPFAM" id="SSF55729">
    <property type="entry name" value="Acyl-CoA N-acyltransferases (Nat)"/>
    <property type="match status" value="1"/>
</dbReference>
<organism evidence="1 2">
    <name type="scientific">Psychroflexus salarius</name>
    <dbReference type="NCBI Taxonomy" id="1155689"/>
    <lineage>
        <taxon>Bacteria</taxon>
        <taxon>Pseudomonadati</taxon>
        <taxon>Bacteroidota</taxon>
        <taxon>Flavobacteriia</taxon>
        <taxon>Flavobacteriales</taxon>
        <taxon>Flavobacteriaceae</taxon>
        <taxon>Psychroflexus</taxon>
    </lineage>
</organism>
<reference evidence="1 2" key="1">
    <citation type="submission" date="2016-11" db="EMBL/GenBank/DDBJ databases">
        <authorList>
            <person name="Jaros S."/>
            <person name="Januszkiewicz K."/>
            <person name="Wedrychowicz H."/>
        </authorList>
    </citation>
    <scope>NUCLEOTIDE SEQUENCE [LARGE SCALE GENOMIC DNA]</scope>
    <source>
        <strain evidence="1 2">DSM 25661</strain>
    </source>
</reference>
<dbReference type="Gene3D" id="3.40.630.30">
    <property type="match status" value="1"/>
</dbReference>
<keyword evidence="2" id="KW-1185">Reference proteome</keyword>
<dbReference type="AlphaFoldDB" id="A0A1M4XD62"/>
<evidence type="ECO:0000313" key="2">
    <source>
        <dbReference type="Proteomes" id="UP000184462"/>
    </source>
</evidence>
<evidence type="ECO:0008006" key="3">
    <source>
        <dbReference type="Google" id="ProtNLM"/>
    </source>
</evidence>
<sequence length="103" mass="12183">MKIMSDDDLKIENNTFLRQYEFKTEEGLLTIEYQDQGRQLFLTKLNLPSKQISLETVEVFIAQVLETYRDSRIKVMPTSPEIAKFFKKYRQKYKDLLPAGITI</sequence>
<dbReference type="EMBL" id="FQTW01000008">
    <property type="protein sequence ID" value="SHE91343.1"/>
    <property type="molecule type" value="Genomic_DNA"/>
</dbReference>
<dbReference type="STRING" id="1155689.SAMN05444278_10882"/>
<proteinExistence type="predicted"/>